<dbReference type="GO" id="GO:0005886">
    <property type="term" value="C:plasma membrane"/>
    <property type="evidence" value="ECO:0007669"/>
    <property type="project" value="UniProtKB-SubCell"/>
</dbReference>
<proteinExistence type="predicted"/>
<feature type="transmembrane region" description="Helical" evidence="6">
    <location>
        <begin position="189"/>
        <end position="212"/>
    </location>
</feature>
<evidence type="ECO:0000256" key="4">
    <source>
        <dbReference type="ARBA" id="ARBA00022989"/>
    </source>
</evidence>
<evidence type="ECO:0000256" key="2">
    <source>
        <dbReference type="ARBA" id="ARBA00022475"/>
    </source>
</evidence>
<reference evidence="7 8" key="1">
    <citation type="submission" date="2019-10" db="EMBL/GenBank/DDBJ databases">
        <title>Draft Genome Sequence of the Caffeine Degrading Methylotroph Methylorubrum populi PINKEL.</title>
        <authorList>
            <person name="Dawson S.C."/>
            <person name="Zhang X."/>
            <person name="Wright M.E."/>
            <person name="Sharma G."/>
            <person name="Langner J.T."/>
            <person name="Ditty J.L."/>
            <person name="Subuyuj G.A."/>
        </authorList>
    </citation>
    <scope>NUCLEOTIDE SEQUENCE [LARGE SCALE GENOMIC DNA]</scope>
    <source>
        <strain evidence="7 8">Pinkel</strain>
    </source>
</reference>
<dbReference type="InterPro" id="IPR017039">
    <property type="entry name" value="Virul_fac_BrkB"/>
</dbReference>
<dbReference type="PANTHER" id="PTHR30213:SF0">
    <property type="entry name" value="UPF0761 MEMBRANE PROTEIN YIHY"/>
    <property type="match status" value="1"/>
</dbReference>
<feature type="transmembrane region" description="Helical" evidence="6">
    <location>
        <begin position="110"/>
        <end position="133"/>
    </location>
</feature>
<keyword evidence="4 6" id="KW-1133">Transmembrane helix</keyword>
<feature type="transmembrane region" description="Helical" evidence="6">
    <location>
        <begin position="260"/>
        <end position="293"/>
    </location>
</feature>
<dbReference type="AlphaFoldDB" id="A0A833J3Y6"/>
<evidence type="ECO:0000256" key="5">
    <source>
        <dbReference type="ARBA" id="ARBA00023136"/>
    </source>
</evidence>
<evidence type="ECO:0000313" key="7">
    <source>
        <dbReference type="EMBL" id="KAB7784203.1"/>
    </source>
</evidence>
<comment type="subcellular location">
    <subcellularLocation>
        <location evidence="1">Cell membrane</location>
        <topology evidence="1">Multi-pass membrane protein</topology>
    </subcellularLocation>
</comment>
<gene>
    <name evidence="7" type="ORF">F8B43_2236</name>
</gene>
<keyword evidence="2" id="KW-1003">Cell membrane</keyword>
<name>A0A833J3Y6_9HYPH</name>
<dbReference type="PIRSF" id="PIRSF035875">
    <property type="entry name" value="RNase_BN"/>
    <property type="match status" value="1"/>
</dbReference>
<feature type="transmembrane region" description="Helical" evidence="6">
    <location>
        <begin position="48"/>
        <end position="70"/>
    </location>
</feature>
<keyword evidence="3 6" id="KW-0812">Transmembrane</keyword>
<dbReference type="PANTHER" id="PTHR30213">
    <property type="entry name" value="INNER MEMBRANE PROTEIN YHJD"/>
    <property type="match status" value="1"/>
</dbReference>
<evidence type="ECO:0000256" key="1">
    <source>
        <dbReference type="ARBA" id="ARBA00004651"/>
    </source>
</evidence>
<dbReference type="EMBL" id="WEKV01000010">
    <property type="protein sequence ID" value="KAB7784203.1"/>
    <property type="molecule type" value="Genomic_DNA"/>
</dbReference>
<evidence type="ECO:0000313" key="8">
    <source>
        <dbReference type="Proteomes" id="UP000469949"/>
    </source>
</evidence>
<dbReference type="Proteomes" id="UP000469949">
    <property type="component" value="Unassembled WGS sequence"/>
</dbReference>
<sequence length="317" mass="34326">MARMERPASTQPQKPQRPLSRLRKILDVMGLAAQRFVAHDGWAIASHIALSMLTSLFPFLILLAALAGLIGTKSLADEAGTLIFDAVPREVAKPIVGEVHRLLTEQRGGVLTLGALLALYFSSSGVESLRVGLNRAYGIREMRPWWLTRLESIGYVVCGAFAMLAFALLVVLGPLIWRQLVFVAPGLEPLGLTVAIGRIGVTAFLIALVLVIAHKFVAAGRRPVLSVLPGIAVTLGLWFLAGLGFGYYLDRFSNAYASTYGGLATAMIFLVFLYWLAAMFLFGGEVNGTVIAARRQRLQARMRARQAEAARAANPLP</sequence>
<keyword evidence="5 6" id="KW-0472">Membrane</keyword>
<evidence type="ECO:0000256" key="6">
    <source>
        <dbReference type="SAM" id="Phobius"/>
    </source>
</evidence>
<feature type="transmembrane region" description="Helical" evidence="6">
    <location>
        <begin position="153"/>
        <end position="177"/>
    </location>
</feature>
<comment type="caution">
    <text evidence="7">The sequence shown here is derived from an EMBL/GenBank/DDBJ whole genome shotgun (WGS) entry which is preliminary data.</text>
</comment>
<protein>
    <submittedName>
        <fullName evidence="7">Inner membrane protein YihY formerly thought to be RNase BN</fullName>
    </submittedName>
</protein>
<organism evidence="7 8">
    <name type="scientific">Methylorubrum populi</name>
    <dbReference type="NCBI Taxonomy" id="223967"/>
    <lineage>
        <taxon>Bacteria</taxon>
        <taxon>Pseudomonadati</taxon>
        <taxon>Pseudomonadota</taxon>
        <taxon>Alphaproteobacteria</taxon>
        <taxon>Hyphomicrobiales</taxon>
        <taxon>Methylobacteriaceae</taxon>
        <taxon>Methylorubrum</taxon>
    </lineage>
</organism>
<feature type="transmembrane region" description="Helical" evidence="6">
    <location>
        <begin position="224"/>
        <end position="248"/>
    </location>
</feature>
<accession>A0A833J3Y6</accession>
<evidence type="ECO:0000256" key="3">
    <source>
        <dbReference type="ARBA" id="ARBA00022692"/>
    </source>
</evidence>
<dbReference type="Pfam" id="PF03631">
    <property type="entry name" value="Virul_fac_BrkB"/>
    <property type="match status" value="1"/>
</dbReference>